<dbReference type="EMBL" id="UINC01024669">
    <property type="protein sequence ID" value="SVA98763.1"/>
    <property type="molecule type" value="Genomic_DNA"/>
</dbReference>
<evidence type="ECO:0000313" key="1">
    <source>
        <dbReference type="EMBL" id="SVA98763.1"/>
    </source>
</evidence>
<proteinExistence type="predicted"/>
<sequence length="97" mass="11190">MMKKVLPKPTILQLNEYDVNQRIIEALTNVCSHAVLFSIVDKAKDAEKISNELRISISNVYKTLMNLEKLTLIKIERFVVTNTGKKIKLYRSRIKKG</sequence>
<gene>
    <name evidence="1" type="ORF">METZ01_LOCUS151617</name>
</gene>
<reference evidence="1" key="1">
    <citation type="submission" date="2018-05" db="EMBL/GenBank/DDBJ databases">
        <authorList>
            <person name="Lanie J.A."/>
            <person name="Ng W.-L."/>
            <person name="Kazmierczak K.M."/>
            <person name="Andrzejewski T.M."/>
            <person name="Davidsen T.M."/>
            <person name="Wayne K.J."/>
            <person name="Tettelin H."/>
            <person name="Glass J.I."/>
            <person name="Rusch D."/>
            <person name="Podicherti R."/>
            <person name="Tsui H.-C.T."/>
            <person name="Winkler M.E."/>
        </authorList>
    </citation>
    <scope>NUCLEOTIDE SEQUENCE</scope>
</reference>
<protein>
    <recommendedName>
        <fullName evidence="2">HTH arsR-type domain-containing protein</fullName>
    </recommendedName>
</protein>
<accession>A0A382ACT4</accession>
<dbReference type="SUPFAM" id="SSF46785">
    <property type="entry name" value="Winged helix' DNA-binding domain"/>
    <property type="match status" value="1"/>
</dbReference>
<dbReference type="AlphaFoldDB" id="A0A382ACT4"/>
<dbReference type="InterPro" id="IPR036388">
    <property type="entry name" value="WH-like_DNA-bd_sf"/>
</dbReference>
<organism evidence="1">
    <name type="scientific">marine metagenome</name>
    <dbReference type="NCBI Taxonomy" id="408172"/>
    <lineage>
        <taxon>unclassified sequences</taxon>
        <taxon>metagenomes</taxon>
        <taxon>ecological metagenomes</taxon>
    </lineage>
</organism>
<name>A0A382ACT4_9ZZZZ</name>
<evidence type="ECO:0008006" key="2">
    <source>
        <dbReference type="Google" id="ProtNLM"/>
    </source>
</evidence>
<dbReference type="Gene3D" id="1.10.10.10">
    <property type="entry name" value="Winged helix-like DNA-binding domain superfamily/Winged helix DNA-binding domain"/>
    <property type="match status" value="1"/>
</dbReference>
<dbReference type="InterPro" id="IPR036390">
    <property type="entry name" value="WH_DNA-bd_sf"/>
</dbReference>